<feature type="compositionally biased region" description="Polar residues" evidence="1">
    <location>
        <begin position="135"/>
        <end position="149"/>
    </location>
</feature>
<keyword evidence="3" id="KW-1185">Reference proteome</keyword>
<evidence type="ECO:0000313" key="3">
    <source>
        <dbReference type="Proteomes" id="UP000054324"/>
    </source>
</evidence>
<dbReference type="Proteomes" id="UP000054324">
    <property type="component" value="Unassembled WGS sequence"/>
</dbReference>
<dbReference type="GeneID" id="20325424"/>
<name>A0A074YZA4_OPIVI</name>
<accession>A0A074YZA4</accession>
<protein>
    <submittedName>
        <fullName evidence="2">Uncharacterized protein</fullName>
    </submittedName>
</protein>
<sequence length="149" mass="16680">MMQESDNPRKQNTMDSYEFDKEFSNDRMKGIDISGGGINSTMTTATRWFTSIIGSFNIPEKTVVSAKIQPEGMRKMHALAAEKLLNPHVKQTYQIHLLKSSDADSQWKALSVTLQDDGHPAFGMAQSTRPRHRISGNTKTVRSSDSYSP</sequence>
<dbReference type="EMBL" id="KL597089">
    <property type="protein sequence ID" value="KER20121.1"/>
    <property type="molecule type" value="Genomic_DNA"/>
</dbReference>
<dbReference type="CTD" id="20325424"/>
<proteinExistence type="predicted"/>
<dbReference type="KEGG" id="ovi:T265_11256"/>
<evidence type="ECO:0000256" key="1">
    <source>
        <dbReference type="SAM" id="MobiDB-lite"/>
    </source>
</evidence>
<feature type="region of interest" description="Disordered" evidence="1">
    <location>
        <begin position="124"/>
        <end position="149"/>
    </location>
</feature>
<organism evidence="2 3">
    <name type="scientific">Opisthorchis viverrini</name>
    <name type="common">Southeast Asian liver fluke</name>
    <dbReference type="NCBI Taxonomy" id="6198"/>
    <lineage>
        <taxon>Eukaryota</taxon>
        <taxon>Metazoa</taxon>
        <taxon>Spiralia</taxon>
        <taxon>Lophotrochozoa</taxon>
        <taxon>Platyhelminthes</taxon>
        <taxon>Trematoda</taxon>
        <taxon>Digenea</taxon>
        <taxon>Opisthorchiida</taxon>
        <taxon>Opisthorchiata</taxon>
        <taxon>Opisthorchiidae</taxon>
        <taxon>Opisthorchis</taxon>
    </lineage>
</organism>
<reference evidence="2 3" key="1">
    <citation type="submission" date="2013-11" db="EMBL/GenBank/DDBJ databases">
        <title>Opisthorchis viverrini - life in the bile duct.</title>
        <authorList>
            <person name="Young N.D."/>
            <person name="Nagarajan N."/>
            <person name="Lin S.J."/>
            <person name="Korhonen P.K."/>
            <person name="Jex A.R."/>
            <person name="Hall R.S."/>
            <person name="Safavi-Hemami H."/>
            <person name="Kaewkong W."/>
            <person name="Bertrand D."/>
            <person name="Gao S."/>
            <person name="Seet Q."/>
            <person name="Wongkham S."/>
            <person name="Teh B.T."/>
            <person name="Wongkham C."/>
            <person name="Intapan P.M."/>
            <person name="Maleewong W."/>
            <person name="Yang X."/>
            <person name="Hu M."/>
            <person name="Wang Z."/>
            <person name="Hofmann A."/>
            <person name="Sternberg P.W."/>
            <person name="Tan P."/>
            <person name="Wang J."/>
            <person name="Gasser R.B."/>
        </authorList>
    </citation>
    <scope>NUCLEOTIDE SEQUENCE [LARGE SCALE GENOMIC DNA]</scope>
</reference>
<dbReference type="AlphaFoldDB" id="A0A074YZA4"/>
<evidence type="ECO:0000313" key="2">
    <source>
        <dbReference type="EMBL" id="KER20121.1"/>
    </source>
</evidence>
<dbReference type="RefSeq" id="XP_009176127.1">
    <property type="nucleotide sequence ID" value="XM_009177863.1"/>
</dbReference>
<gene>
    <name evidence="2" type="ORF">T265_11256</name>
</gene>